<reference evidence="1" key="1">
    <citation type="submission" date="2014-11" db="EMBL/GenBank/DDBJ databases">
        <authorList>
            <person name="Amaro Gonzalez C."/>
        </authorList>
    </citation>
    <scope>NUCLEOTIDE SEQUENCE</scope>
</reference>
<evidence type="ECO:0000313" key="1">
    <source>
        <dbReference type="EMBL" id="JAH04961.1"/>
    </source>
</evidence>
<dbReference type="EMBL" id="GBXM01103616">
    <property type="protein sequence ID" value="JAH04961.1"/>
    <property type="molecule type" value="Transcribed_RNA"/>
</dbReference>
<dbReference type="AlphaFoldDB" id="A0A0E9PK02"/>
<proteinExistence type="predicted"/>
<organism evidence="1">
    <name type="scientific">Anguilla anguilla</name>
    <name type="common">European freshwater eel</name>
    <name type="synonym">Muraena anguilla</name>
    <dbReference type="NCBI Taxonomy" id="7936"/>
    <lineage>
        <taxon>Eukaryota</taxon>
        <taxon>Metazoa</taxon>
        <taxon>Chordata</taxon>
        <taxon>Craniata</taxon>
        <taxon>Vertebrata</taxon>
        <taxon>Euteleostomi</taxon>
        <taxon>Actinopterygii</taxon>
        <taxon>Neopterygii</taxon>
        <taxon>Teleostei</taxon>
        <taxon>Anguilliformes</taxon>
        <taxon>Anguillidae</taxon>
        <taxon>Anguilla</taxon>
    </lineage>
</organism>
<sequence>MHKQDGKNNFTEATLFSHGMPVVGSL</sequence>
<name>A0A0E9PK02_ANGAN</name>
<accession>A0A0E9PK02</accession>
<reference evidence="1" key="2">
    <citation type="journal article" date="2015" name="Fish Shellfish Immunol.">
        <title>Early steps in the European eel (Anguilla anguilla)-Vibrio vulnificus interaction in the gills: Role of the RtxA13 toxin.</title>
        <authorList>
            <person name="Callol A."/>
            <person name="Pajuelo D."/>
            <person name="Ebbesson L."/>
            <person name="Teles M."/>
            <person name="MacKenzie S."/>
            <person name="Amaro C."/>
        </authorList>
    </citation>
    <scope>NUCLEOTIDE SEQUENCE</scope>
</reference>
<protein>
    <submittedName>
        <fullName evidence="1">Uncharacterized protein</fullName>
    </submittedName>
</protein>